<name>B3FJE5_BP201</name>
<keyword evidence="2" id="KW-1185">Reference proteome</keyword>
<protein>
    <submittedName>
        <fullName evidence="1">Uncharacterized protein</fullName>
    </submittedName>
</protein>
<sequence length="127" mass="14914">MNIEDFKNYQESIIEFCKANDIREFPETYFVYRKRLVEIANDKSIDNTVRINAAELHSQIKWTFNAVYGRGLADQLRKYPESTLYDNGQCLTTRCRTKVVQLAERFAFKPQPLVLGIKHYWALNNGT</sequence>
<evidence type="ECO:0000313" key="1">
    <source>
        <dbReference type="EMBL" id="ABY63111.1"/>
    </source>
</evidence>
<gene>
    <name evidence="1" type="ORF">201phi2-1p284</name>
</gene>
<organismHost>
    <name type="scientific">Pseudomonas chlororaphis</name>
    <dbReference type="NCBI Taxonomy" id="587753"/>
</organismHost>
<proteinExistence type="predicted"/>
<dbReference type="EMBL" id="EU197055">
    <property type="protein sequence ID" value="ABY63111.1"/>
    <property type="molecule type" value="Genomic_DNA"/>
</dbReference>
<dbReference type="Proteomes" id="UP000002421">
    <property type="component" value="Segment"/>
</dbReference>
<dbReference type="RefSeq" id="YP_001957006.1">
    <property type="nucleotide sequence ID" value="NC_010821.1"/>
</dbReference>
<organism evidence="1 2">
    <name type="scientific">Pseudomonas phage 201phi2-1</name>
    <name type="common">Pseudomonas chlororaphis phage 201phi2-1</name>
    <dbReference type="NCBI Taxonomy" id="198110"/>
    <lineage>
        <taxon>Viruses</taxon>
        <taxon>Duplodnaviria</taxon>
        <taxon>Heunggongvirae</taxon>
        <taxon>Uroviricota</taxon>
        <taxon>Caudoviricetes</taxon>
        <taxon>Chimalliviridae</taxon>
        <taxon>Serwervirus</taxon>
        <taxon>Serwervirus 201phi21</taxon>
    </lineage>
</organism>
<evidence type="ECO:0000313" key="2">
    <source>
        <dbReference type="Proteomes" id="UP000002421"/>
    </source>
</evidence>
<dbReference type="KEGG" id="vg:6372438"/>
<reference evidence="1 2" key="1">
    <citation type="journal article" date="2008" name="Virology">
        <title>Characterization of Pseudomonas chlororaphis myovirus 201varphi2-1 via genomic sequencing, mass spectrometry, and electron microscopy.</title>
        <authorList>
            <person name="Thomas J.A."/>
            <person name="Rolando M.R."/>
            <person name="Carroll C.A."/>
            <person name="Shen P.S."/>
            <person name="Belnap D.M."/>
            <person name="Weintraub S.T."/>
            <person name="Serwer P."/>
            <person name="Hardies S.C."/>
        </authorList>
    </citation>
    <scope>NUCLEOTIDE SEQUENCE</scope>
</reference>
<accession>B3FJE5</accession>